<feature type="transmembrane region" description="Helical" evidence="1">
    <location>
        <begin position="73"/>
        <end position="94"/>
    </location>
</feature>
<keyword evidence="3" id="KW-0645">Protease</keyword>
<keyword evidence="4" id="KW-1185">Reference proteome</keyword>
<dbReference type="InterPro" id="IPR003675">
    <property type="entry name" value="Rce1/LyrA-like_dom"/>
</dbReference>
<evidence type="ECO:0000256" key="1">
    <source>
        <dbReference type="SAM" id="Phobius"/>
    </source>
</evidence>
<dbReference type="GO" id="GO:0008237">
    <property type="term" value="F:metallopeptidase activity"/>
    <property type="evidence" value="ECO:0007669"/>
    <property type="project" value="UniProtKB-KW"/>
</dbReference>
<reference evidence="3 4" key="1">
    <citation type="submission" date="2021-06" db="EMBL/GenBank/DDBJ databases">
        <authorList>
            <person name="Sun Q."/>
            <person name="Li D."/>
        </authorList>
    </citation>
    <scope>NUCLEOTIDE SEQUENCE [LARGE SCALE GENOMIC DNA]</scope>
    <source>
        <strain evidence="3 4">MSJ-2</strain>
    </source>
</reference>
<keyword evidence="3" id="KW-0378">Hydrolase</keyword>
<dbReference type="EMBL" id="JAHLQN010000001">
    <property type="protein sequence ID" value="MBU5628030.1"/>
    <property type="molecule type" value="Genomic_DNA"/>
</dbReference>
<feature type="domain" description="CAAX prenyl protease 2/Lysostaphin resistance protein A-like" evidence="2">
    <location>
        <begin position="112"/>
        <end position="211"/>
    </location>
</feature>
<keyword evidence="1" id="KW-0812">Transmembrane</keyword>
<feature type="transmembrane region" description="Helical" evidence="1">
    <location>
        <begin position="199"/>
        <end position="222"/>
    </location>
</feature>
<dbReference type="Proteomes" id="UP000787672">
    <property type="component" value="Unassembled WGS sequence"/>
</dbReference>
<evidence type="ECO:0000259" key="2">
    <source>
        <dbReference type="Pfam" id="PF02517"/>
    </source>
</evidence>
<keyword evidence="1" id="KW-0472">Membrane</keyword>
<evidence type="ECO:0000313" key="4">
    <source>
        <dbReference type="Proteomes" id="UP000787672"/>
    </source>
</evidence>
<name>A0ABS6FF92_9FIRM</name>
<feature type="transmembrane region" description="Helical" evidence="1">
    <location>
        <begin position="36"/>
        <end position="53"/>
    </location>
</feature>
<proteinExistence type="predicted"/>
<evidence type="ECO:0000313" key="3">
    <source>
        <dbReference type="EMBL" id="MBU5628030.1"/>
    </source>
</evidence>
<comment type="caution">
    <text evidence="3">The sequence shown here is derived from an EMBL/GenBank/DDBJ whole genome shotgun (WGS) entry which is preliminary data.</text>
</comment>
<feature type="transmembrane region" description="Helical" evidence="1">
    <location>
        <begin position="174"/>
        <end position="192"/>
    </location>
</feature>
<sequence>MQMKRKKHSIVFLVVLACSIMGFVDAIIQPGYVIKSAIKILLFLFSPILYAHFDGECNLKGLLTPKKGVKIAVLSGVGVYAIILSAFLILRDVFDFSAVITSLSSSTGVTKSNFIWVALYISFVNSLLEEFFFRGFAFFTLKDVSSRMFSYIFSSAAFALYHVSMMIGWFGMELTSLAIAGLTTGGILFNLCNEKSGNIYLSWLIHMFANFAINTVGFILFYSV</sequence>
<dbReference type="PROSITE" id="PS51257">
    <property type="entry name" value="PROKAR_LIPOPROTEIN"/>
    <property type="match status" value="1"/>
</dbReference>
<organism evidence="3 4">
    <name type="scientific">Dysosmobacter acutus</name>
    <dbReference type="NCBI Taxonomy" id="2841504"/>
    <lineage>
        <taxon>Bacteria</taxon>
        <taxon>Bacillati</taxon>
        <taxon>Bacillota</taxon>
        <taxon>Clostridia</taxon>
        <taxon>Eubacteriales</taxon>
        <taxon>Oscillospiraceae</taxon>
        <taxon>Dysosmobacter</taxon>
    </lineage>
</organism>
<protein>
    <submittedName>
        <fullName evidence="3">CPBP family intramembrane metalloprotease</fullName>
    </submittedName>
</protein>
<keyword evidence="1" id="KW-1133">Transmembrane helix</keyword>
<feature type="transmembrane region" description="Helical" evidence="1">
    <location>
        <begin position="114"/>
        <end position="136"/>
    </location>
</feature>
<keyword evidence="3" id="KW-0482">Metalloprotease</keyword>
<accession>A0ABS6FF92</accession>
<feature type="transmembrane region" description="Helical" evidence="1">
    <location>
        <begin position="148"/>
        <end position="168"/>
    </location>
</feature>
<gene>
    <name evidence="3" type="ORF">KQI82_14045</name>
</gene>
<dbReference type="Pfam" id="PF02517">
    <property type="entry name" value="Rce1-like"/>
    <property type="match status" value="1"/>
</dbReference>